<dbReference type="Proteomes" id="UP000800035">
    <property type="component" value="Unassembled WGS sequence"/>
</dbReference>
<protein>
    <submittedName>
        <fullName evidence="2">Uncharacterized protein</fullName>
    </submittedName>
</protein>
<dbReference type="AlphaFoldDB" id="A0A6A5TKG6"/>
<gene>
    <name evidence="2" type="ORF">CC80DRAFT_552645</name>
</gene>
<evidence type="ECO:0000313" key="3">
    <source>
        <dbReference type="Proteomes" id="UP000800035"/>
    </source>
</evidence>
<dbReference type="OrthoDB" id="2275718at2759"/>
<accession>A0A6A5TKG6</accession>
<feature type="region of interest" description="Disordered" evidence="1">
    <location>
        <begin position="1"/>
        <end position="40"/>
    </location>
</feature>
<sequence>MTDAPSIDISPPTSSNGVKNGVNKISDTGGHGSTSHGDNTALRWRQEEINGMKAFAINFEINTPVPADLLPLMAVSGEKQLEFVMRCNMRATYGPQAEKGTGNGERK</sequence>
<reference evidence="2" key="1">
    <citation type="journal article" date="2020" name="Stud. Mycol.">
        <title>101 Dothideomycetes genomes: a test case for predicting lifestyles and emergence of pathogens.</title>
        <authorList>
            <person name="Haridas S."/>
            <person name="Albert R."/>
            <person name="Binder M."/>
            <person name="Bloem J."/>
            <person name="Labutti K."/>
            <person name="Salamov A."/>
            <person name="Andreopoulos B."/>
            <person name="Baker S."/>
            <person name="Barry K."/>
            <person name="Bills G."/>
            <person name="Bluhm B."/>
            <person name="Cannon C."/>
            <person name="Castanera R."/>
            <person name="Culley D."/>
            <person name="Daum C."/>
            <person name="Ezra D."/>
            <person name="Gonzalez J."/>
            <person name="Henrissat B."/>
            <person name="Kuo A."/>
            <person name="Liang C."/>
            <person name="Lipzen A."/>
            <person name="Lutzoni F."/>
            <person name="Magnuson J."/>
            <person name="Mondo S."/>
            <person name="Nolan M."/>
            <person name="Ohm R."/>
            <person name="Pangilinan J."/>
            <person name="Park H.-J."/>
            <person name="Ramirez L."/>
            <person name="Alfaro M."/>
            <person name="Sun H."/>
            <person name="Tritt A."/>
            <person name="Yoshinaga Y."/>
            <person name="Zwiers L.-H."/>
            <person name="Turgeon B."/>
            <person name="Goodwin S."/>
            <person name="Spatafora J."/>
            <person name="Crous P."/>
            <person name="Grigoriev I."/>
        </authorList>
    </citation>
    <scope>NUCLEOTIDE SEQUENCE</scope>
    <source>
        <strain evidence="2">CBS 675.92</strain>
    </source>
</reference>
<proteinExistence type="predicted"/>
<evidence type="ECO:0000313" key="2">
    <source>
        <dbReference type="EMBL" id="KAF1952219.1"/>
    </source>
</evidence>
<dbReference type="EMBL" id="ML977012">
    <property type="protein sequence ID" value="KAF1952219.1"/>
    <property type="molecule type" value="Genomic_DNA"/>
</dbReference>
<evidence type="ECO:0000256" key="1">
    <source>
        <dbReference type="SAM" id="MobiDB-lite"/>
    </source>
</evidence>
<organism evidence="2 3">
    <name type="scientific">Byssothecium circinans</name>
    <dbReference type="NCBI Taxonomy" id="147558"/>
    <lineage>
        <taxon>Eukaryota</taxon>
        <taxon>Fungi</taxon>
        <taxon>Dikarya</taxon>
        <taxon>Ascomycota</taxon>
        <taxon>Pezizomycotina</taxon>
        <taxon>Dothideomycetes</taxon>
        <taxon>Pleosporomycetidae</taxon>
        <taxon>Pleosporales</taxon>
        <taxon>Massarineae</taxon>
        <taxon>Massarinaceae</taxon>
        <taxon>Byssothecium</taxon>
    </lineage>
</organism>
<name>A0A6A5TKG6_9PLEO</name>
<keyword evidence="3" id="KW-1185">Reference proteome</keyword>